<sequence length="108" mass="12040">MKQRTILLIAGLIVIAIALMLVIPRQTAPSSDTRIVLEHSKQTYIAPPCFEQADPSNNLEDATLDEAKEQNYEANGSCTKEALNSKEDTLLISLLKDIGILNKKWDTW</sequence>
<gene>
    <name evidence="2" type="ORF">ACFQU8_08955</name>
</gene>
<reference evidence="3" key="1">
    <citation type="journal article" date="2019" name="Int. J. Syst. Evol. Microbiol.">
        <title>The Global Catalogue of Microorganisms (GCM) 10K type strain sequencing project: providing services to taxonomists for standard genome sequencing and annotation.</title>
        <authorList>
            <consortium name="The Broad Institute Genomics Platform"/>
            <consortium name="The Broad Institute Genome Sequencing Center for Infectious Disease"/>
            <person name="Wu L."/>
            <person name="Ma J."/>
        </authorList>
    </citation>
    <scope>NUCLEOTIDE SEQUENCE [LARGE SCALE GENOMIC DNA]</scope>
    <source>
        <strain evidence="3">JCM 30234</strain>
    </source>
</reference>
<evidence type="ECO:0000313" key="2">
    <source>
        <dbReference type="EMBL" id="MFC7747361.1"/>
    </source>
</evidence>
<evidence type="ECO:0000256" key="1">
    <source>
        <dbReference type="SAM" id="Phobius"/>
    </source>
</evidence>
<comment type="caution">
    <text evidence="2">The sequence shown here is derived from an EMBL/GenBank/DDBJ whole genome shotgun (WGS) entry which is preliminary data.</text>
</comment>
<dbReference type="Proteomes" id="UP001596620">
    <property type="component" value="Unassembled WGS sequence"/>
</dbReference>
<feature type="transmembrane region" description="Helical" evidence="1">
    <location>
        <begin position="6"/>
        <end position="24"/>
    </location>
</feature>
<evidence type="ECO:0000313" key="3">
    <source>
        <dbReference type="Proteomes" id="UP001596620"/>
    </source>
</evidence>
<proteinExistence type="predicted"/>
<keyword evidence="1" id="KW-0812">Transmembrane</keyword>
<protein>
    <submittedName>
        <fullName evidence="2">Uncharacterized protein</fullName>
    </submittedName>
</protein>
<dbReference type="RefSeq" id="WP_382358912.1">
    <property type="nucleotide sequence ID" value="NZ_JBHTGR010000022.1"/>
</dbReference>
<dbReference type="EMBL" id="JBHTGR010000022">
    <property type="protein sequence ID" value="MFC7747361.1"/>
    <property type="molecule type" value="Genomic_DNA"/>
</dbReference>
<name>A0ABW2UU48_9BACI</name>
<keyword evidence="1" id="KW-0472">Membrane</keyword>
<accession>A0ABW2UU48</accession>
<keyword evidence="3" id="KW-1185">Reference proteome</keyword>
<organism evidence="2 3">
    <name type="scientific">Lentibacillus kimchii</name>
    <dbReference type="NCBI Taxonomy" id="1542911"/>
    <lineage>
        <taxon>Bacteria</taxon>
        <taxon>Bacillati</taxon>
        <taxon>Bacillota</taxon>
        <taxon>Bacilli</taxon>
        <taxon>Bacillales</taxon>
        <taxon>Bacillaceae</taxon>
        <taxon>Lentibacillus</taxon>
    </lineage>
</organism>
<keyword evidence="1" id="KW-1133">Transmembrane helix</keyword>